<feature type="signal peptide" evidence="3">
    <location>
        <begin position="1"/>
        <end position="20"/>
    </location>
</feature>
<evidence type="ECO:0000256" key="1">
    <source>
        <dbReference type="SAM" id="MobiDB-lite"/>
    </source>
</evidence>
<reference evidence="4" key="1">
    <citation type="journal article" date="2020" name="Stud. Mycol.">
        <title>101 Dothideomycetes genomes: a test case for predicting lifestyles and emergence of pathogens.</title>
        <authorList>
            <person name="Haridas S."/>
            <person name="Albert R."/>
            <person name="Binder M."/>
            <person name="Bloem J."/>
            <person name="Labutti K."/>
            <person name="Salamov A."/>
            <person name="Andreopoulos B."/>
            <person name="Baker S."/>
            <person name="Barry K."/>
            <person name="Bills G."/>
            <person name="Bluhm B."/>
            <person name="Cannon C."/>
            <person name="Castanera R."/>
            <person name="Culley D."/>
            <person name="Daum C."/>
            <person name="Ezra D."/>
            <person name="Gonzalez J."/>
            <person name="Henrissat B."/>
            <person name="Kuo A."/>
            <person name="Liang C."/>
            <person name="Lipzen A."/>
            <person name="Lutzoni F."/>
            <person name="Magnuson J."/>
            <person name="Mondo S."/>
            <person name="Nolan M."/>
            <person name="Ohm R."/>
            <person name="Pangilinan J."/>
            <person name="Park H.-J."/>
            <person name="Ramirez L."/>
            <person name="Alfaro M."/>
            <person name="Sun H."/>
            <person name="Tritt A."/>
            <person name="Yoshinaga Y."/>
            <person name="Zwiers L.-H."/>
            <person name="Turgeon B."/>
            <person name="Goodwin S."/>
            <person name="Spatafora J."/>
            <person name="Crous P."/>
            <person name="Grigoriev I."/>
        </authorList>
    </citation>
    <scope>NUCLEOTIDE SEQUENCE</scope>
    <source>
        <strain evidence="4">CBS 113389</strain>
    </source>
</reference>
<evidence type="ECO:0000256" key="3">
    <source>
        <dbReference type="SAM" id="SignalP"/>
    </source>
</evidence>
<organism evidence="4 5">
    <name type="scientific">Neohortaea acidophila</name>
    <dbReference type="NCBI Taxonomy" id="245834"/>
    <lineage>
        <taxon>Eukaryota</taxon>
        <taxon>Fungi</taxon>
        <taxon>Dikarya</taxon>
        <taxon>Ascomycota</taxon>
        <taxon>Pezizomycotina</taxon>
        <taxon>Dothideomycetes</taxon>
        <taxon>Dothideomycetidae</taxon>
        <taxon>Mycosphaerellales</taxon>
        <taxon>Teratosphaeriaceae</taxon>
        <taxon>Neohortaea</taxon>
    </lineage>
</organism>
<protein>
    <submittedName>
        <fullName evidence="4">ASST-domain-containing protein</fullName>
    </submittedName>
</protein>
<dbReference type="AlphaFoldDB" id="A0A6A6PLU7"/>
<dbReference type="Pfam" id="PF14269">
    <property type="entry name" value="Arylsulfotran_2"/>
    <property type="match status" value="1"/>
</dbReference>
<keyword evidence="2" id="KW-1133">Transmembrane helix</keyword>
<keyword evidence="5" id="KW-1185">Reference proteome</keyword>
<feature type="chain" id="PRO_5025561245" evidence="3">
    <location>
        <begin position="21"/>
        <end position="649"/>
    </location>
</feature>
<evidence type="ECO:0000313" key="4">
    <source>
        <dbReference type="EMBL" id="KAF2481009.1"/>
    </source>
</evidence>
<feature type="transmembrane region" description="Helical" evidence="2">
    <location>
        <begin position="547"/>
        <end position="568"/>
    </location>
</feature>
<dbReference type="InterPro" id="IPR039535">
    <property type="entry name" value="ASST-like"/>
</dbReference>
<dbReference type="InterPro" id="IPR053143">
    <property type="entry name" value="Arylsulfate_ST"/>
</dbReference>
<evidence type="ECO:0000313" key="5">
    <source>
        <dbReference type="Proteomes" id="UP000799767"/>
    </source>
</evidence>
<sequence length="649" mass="72453">MRPLLPLFSVTLASLSYCFAQHASPTTPVPLGVQTYLSRPDIQPLRWLVQVFDKDRLAPGYWFVSPYDINGNTQPEASWIGPHIYDGDGELVWSGSHMFNNINVMDFKILPVKGEELLSMLYAKEGRAYLLDKHYRVRETVFTGDSGSVFNMHDFHTVEDGGKYLYLQRNITYASREMALEQLGYDGECFLVFPGFEERDAVTQDVLFKWDATGKIPLSDSTMDYSPVERRCREHWDFLHSNAIDKFPDGNYLLSTRHSDTLYKISKDDGSIIWRLHGLGGPRGDFEMARNLNFSRQHHARFHEQNATHTIISLLDNAMGADPQPATSKWSRALKIALREDTQPMTAELIASYDHPSHHHAFRRGNYQTLPNGNAFVGWSERALQSEHAEDGTLLMQAALETKMPNMGSYRAFKFAFVAAPDYPPDIYSAASTAADGTCVTTVHVSWNGATEVARWKLYKSDVAGAIFVELADEPRSGFETALSYTGYAKYVHVQALDRNGKQLAFGRSKIFDTVNVSELDAAAVAAEHAWLLNPVAKGAGWLGHSWFAIFAGGAAVGCVFCLAVAWAMRRGVLGSQWAARLRGRGGPAYRAIALHDVAEFDEAALDAVEAKRRLRPSLDFDGEPFELHDDDSDEDVDGTPSTERSLGR</sequence>
<dbReference type="PANTHER" id="PTHR35340">
    <property type="entry name" value="PQQ ENZYME REPEAT PROTEIN-RELATED"/>
    <property type="match status" value="1"/>
</dbReference>
<dbReference type="InterPro" id="IPR011047">
    <property type="entry name" value="Quinoprotein_ADH-like_sf"/>
</dbReference>
<dbReference type="GeneID" id="54478402"/>
<gene>
    <name evidence="4" type="ORF">BDY17DRAFT_325733</name>
</gene>
<keyword evidence="2" id="KW-0812">Transmembrane</keyword>
<feature type="compositionally biased region" description="Acidic residues" evidence="1">
    <location>
        <begin position="621"/>
        <end position="638"/>
    </location>
</feature>
<dbReference type="PANTHER" id="PTHR35340:SF8">
    <property type="entry name" value="ASST-DOMAIN-CONTAINING PROTEIN"/>
    <property type="match status" value="1"/>
</dbReference>
<dbReference type="OrthoDB" id="5427350at2759"/>
<feature type="region of interest" description="Disordered" evidence="1">
    <location>
        <begin position="620"/>
        <end position="649"/>
    </location>
</feature>
<accession>A0A6A6PLU7</accession>
<dbReference type="EMBL" id="MU001638">
    <property type="protein sequence ID" value="KAF2481009.1"/>
    <property type="molecule type" value="Genomic_DNA"/>
</dbReference>
<name>A0A6A6PLU7_9PEZI</name>
<keyword evidence="2" id="KW-0472">Membrane</keyword>
<dbReference type="RefSeq" id="XP_033587579.1">
    <property type="nucleotide sequence ID" value="XM_033737400.1"/>
</dbReference>
<evidence type="ECO:0000256" key="2">
    <source>
        <dbReference type="SAM" id="Phobius"/>
    </source>
</evidence>
<dbReference type="Proteomes" id="UP000799767">
    <property type="component" value="Unassembled WGS sequence"/>
</dbReference>
<feature type="compositionally biased region" description="Polar residues" evidence="1">
    <location>
        <begin position="640"/>
        <end position="649"/>
    </location>
</feature>
<proteinExistence type="predicted"/>
<dbReference type="SUPFAM" id="SSF50998">
    <property type="entry name" value="Quinoprotein alcohol dehydrogenase-like"/>
    <property type="match status" value="1"/>
</dbReference>
<keyword evidence="3" id="KW-0732">Signal</keyword>